<dbReference type="Pfam" id="PF12796">
    <property type="entry name" value="Ank_2"/>
    <property type="match status" value="1"/>
</dbReference>
<evidence type="ECO:0000256" key="3">
    <source>
        <dbReference type="PROSITE-ProRule" id="PRU00023"/>
    </source>
</evidence>
<dbReference type="AlphaFoldDB" id="A0A6P9FKU0"/>
<feature type="repeat" description="ANK" evidence="3">
    <location>
        <begin position="217"/>
        <end position="249"/>
    </location>
</feature>
<dbReference type="Gene3D" id="1.25.40.20">
    <property type="entry name" value="Ankyrin repeat-containing domain"/>
    <property type="match status" value="1"/>
</dbReference>
<sequence length="561" mass="62764">MAPIRRLSPGVCSLGALAHRRPAVIRQVQRASLGGHRKPRETRQPPRKTGQPAKRPVAPECPEAPAGRAAEDRAVTVTQCAFRQLLARRELARRQRVHQDHQPQREAFVALVRREQEAARRRREEKQRGARLREAALDGDVGEIQAVLREANELLTREGLGHDEAGAVRRRRQRVALVESEECSGDTPPSEAAAGGQPLAIQLLAGQGASPDSKGASGRTPLYPAASEGHLEAVEVLLKLGADARVYADDGSTPEQVASLDTVAAVLRSWDLSLAEAMLQNMEVERQRRVQEAAEAKRCGSMNLNVQRSARAQRQWHAQLQQAYCEPARRTAEHEACETSCPGRAELALQAIRDAETQVDRLRLEARKAEEMLAMARLELREQTQEGEEVVLGLKCQVTELHDILMKDVGDRIRANGRWPLVIDPSGQASTFLRYQDTDYVDAVNPVHLWPERIWLALLGPLRYGKPPVSALHEVYLLPVGRWRLEAVGWGLLEQEGYLWLLRPAEEPEYSPSRFQAARLGHFRVVFVTKARWLPAEQLQVLLPMWVLCPRHRGASRVEPQ</sequence>
<evidence type="ECO:0000256" key="1">
    <source>
        <dbReference type="ARBA" id="ARBA00022737"/>
    </source>
</evidence>
<organism evidence="6 7">
    <name type="scientific">Zalophus californianus</name>
    <name type="common">California sealion</name>
    <dbReference type="NCBI Taxonomy" id="9704"/>
    <lineage>
        <taxon>Eukaryota</taxon>
        <taxon>Metazoa</taxon>
        <taxon>Chordata</taxon>
        <taxon>Craniata</taxon>
        <taxon>Vertebrata</taxon>
        <taxon>Euteleostomi</taxon>
        <taxon>Mammalia</taxon>
        <taxon>Eutheria</taxon>
        <taxon>Laurasiatheria</taxon>
        <taxon>Carnivora</taxon>
        <taxon>Caniformia</taxon>
        <taxon>Pinnipedia</taxon>
        <taxon>Otariidae</taxon>
        <taxon>Zalophus</taxon>
    </lineage>
</organism>
<evidence type="ECO:0000256" key="4">
    <source>
        <dbReference type="SAM" id="Coils"/>
    </source>
</evidence>
<reference evidence="7" key="1">
    <citation type="submission" date="2025-08" db="UniProtKB">
        <authorList>
            <consortium name="RefSeq"/>
        </authorList>
    </citation>
    <scope>IDENTIFICATION</scope>
    <source>
        <tissue evidence="7">Blood</tissue>
    </source>
</reference>
<dbReference type="RefSeq" id="XP_035582977.1">
    <property type="nucleotide sequence ID" value="XM_035727084.1"/>
</dbReference>
<gene>
    <name evidence="7" type="primary">IQANK1</name>
</gene>
<feature type="region of interest" description="Disordered" evidence="5">
    <location>
        <begin position="28"/>
        <end position="71"/>
    </location>
</feature>
<dbReference type="PROSITE" id="PS50297">
    <property type="entry name" value="ANK_REP_REGION"/>
    <property type="match status" value="1"/>
</dbReference>
<dbReference type="InterPro" id="IPR036770">
    <property type="entry name" value="Ankyrin_rpt-contain_sf"/>
</dbReference>
<feature type="coiled-coil region" evidence="4">
    <location>
        <begin position="345"/>
        <end position="386"/>
    </location>
</feature>
<keyword evidence="2 3" id="KW-0040">ANK repeat</keyword>
<evidence type="ECO:0000313" key="7">
    <source>
        <dbReference type="RefSeq" id="XP_035582977.1"/>
    </source>
</evidence>
<dbReference type="PROSITE" id="PS50088">
    <property type="entry name" value="ANK_REPEAT"/>
    <property type="match status" value="1"/>
</dbReference>
<evidence type="ECO:0000256" key="2">
    <source>
        <dbReference type="ARBA" id="ARBA00023043"/>
    </source>
</evidence>
<dbReference type="PROSITE" id="PS50096">
    <property type="entry name" value="IQ"/>
    <property type="match status" value="1"/>
</dbReference>
<dbReference type="SMART" id="SM00248">
    <property type="entry name" value="ANK"/>
    <property type="match status" value="2"/>
</dbReference>
<dbReference type="SUPFAM" id="SSF48403">
    <property type="entry name" value="Ankyrin repeat"/>
    <property type="match status" value="1"/>
</dbReference>
<evidence type="ECO:0000256" key="5">
    <source>
        <dbReference type="SAM" id="MobiDB-lite"/>
    </source>
</evidence>
<dbReference type="InterPro" id="IPR002110">
    <property type="entry name" value="Ankyrin_rpt"/>
</dbReference>
<dbReference type="Proteomes" id="UP000515165">
    <property type="component" value="Chromosome 4"/>
</dbReference>
<dbReference type="GeneID" id="113934402"/>
<keyword evidence="4" id="KW-0175">Coiled coil</keyword>
<keyword evidence="6" id="KW-1185">Reference proteome</keyword>
<dbReference type="PANTHER" id="PTHR24171">
    <property type="entry name" value="ANKYRIN REPEAT DOMAIN-CONTAINING PROTEIN 39-RELATED"/>
    <property type="match status" value="1"/>
</dbReference>
<evidence type="ECO:0000313" key="6">
    <source>
        <dbReference type="Proteomes" id="UP000515165"/>
    </source>
</evidence>
<dbReference type="KEGG" id="zca:113934402"/>
<keyword evidence="1" id="KW-0677">Repeat</keyword>
<dbReference type="OrthoDB" id="426293at2759"/>
<proteinExistence type="predicted"/>
<dbReference type="CTD" id="642574"/>
<accession>A0A6P9FKU0</accession>
<name>A0A6P9FKU0_ZALCA</name>
<protein>
    <submittedName>
        <fullName evidence="7">LOW QUALITY PROTEIN: putative IQ motif and ankyrin repeat domain-containing protein LOC642574 homolog</fullName>
    </submittedName>
</protein>